<name>A0ABW3LYH1_9GAMM</name>
<dbReference type="SFLD" id="SFLDS00003">
    <property type="entry name" value="Haloacid_Dehalogenase"/>
    <property type="match status" value="1"/>
</dbReference>
<dbReference type="GO" id="GO:0016787">
    <property type="term" value="F:hydrolase activity"/>
    <property type="evidence" value="ECO:0007669"/>
    <property type="project" value="UniProtKB-KW"/>
</dbReference>
<dbReference type="InterPro" id="IPR023214">
    <property type="entry name" value="HAD_sf"/>
</dbReference>
<dbReference type="PANTHER" id="PTHR43481">
    <property type="entry name" value="FRUCTOSE-1-PHOSPHATE PHOSPHATASE"/>
    <property type="match status" value="1"/>
</dbReference>
<evidence type="ECO:0000313" key="1">
    <source>
        <dbReference type="EMBL" id="MFD1043416.1"/>
    </source>
</evidence>
<dbReference type="Gene3D" id="1.10.150.240">
    <property type="entry name" value="Putative phosphatase, domain 2"/>
    <property type="match status" value="1"/>
</dbReference>
<proteinExistence type="predicted"/>
<keyword evidence="1" id="KW-0378">Hydrolase</keyword>
<dbReference type="Proteomes" id="UP001597033">
    <property type="component" value="Unassembled WGS sequence"/>
</dbReference>
<protein>
    <submittedName>
        <fullName evidence="1">HAD family hydrolase</fullName>
    </submittedName>
</protein>
<evidence type="ECO:0000313" key="2">
    <source>
        <dbReference type="Proteomes" id="UP001597033"/>
    </source>
</evidence>
<dbReference type="NCBIfam" id="TIGR01509">
    <property type="entry name" value="HAD-SF-IA-v3"/>
    <property type="match status" value="1"/>
</dbReference>
<dbReference type="SFLD" id="SFLDG01129">
    <property type="entry name" value="C1.5:_HAD__Beta-PGM__Phosphata"/>
    <property type="match status" value="1"/>
</dbReference>
<sequence>MNLPAPVAPLPFAPDAVIFDMDGLMLDSERAINACMAQAARELGHDIPDALWLRMIGGGDGLCRRLVAERIGEAAADALLERSEVLYDAVANAGIDHRPGIVDLLEWLVARGLPRAVATSTRRPLAMRKLQAAGLLPYFDAVCTSSDVARPKPAPDVYLLAARTLDVAPSRCLVLEDSPTGVRAALAAGMTPIQVPDLLSPDAATLALGHRIAPSLEVVVPMLQAALVAVEDGRPD</sequence>
<dbReference type="Gene3D" id="3.40.50.1000">
    <property type="entry name" value="HAD superfamily/HAD-like"/>
    <property type="match status" value="1"/>
</dbReference>
<dbReference type="InterPro" id="IPR036412">
    <property type="entry name" value="HAD-like_sf"/>
</dbReference>
<dbReference type="Pfam" id="PF00702">
    <property type="entry name" value="Hydrolase"/>
    <property type="match status" value="1"/>
</dbReference>
<dbReference type="SUPFAM" id="SSF56784">
    <property type="entry name" value="HAD-like"/>
    <property type="match status" value="1"/>
</dbReference>
<organism evidence="1 2">
    <name type="scientific">Pseudoxanthomonas kaohsiungensis</name>
    <dbReference type="NCBI Taxonomy" id="283923"/>
    <lineage>
        <taxon>Bacteria</taxon>
        <taxon>Pseudomonadati</taxon>
        <taxon>Pseudomonadota</taxon>
        <taxon>Gammaproteobacteria</taxon>
        <taxon>Lysobacterales</taxon>
        <taxon>Lysobacteraceae</taxon>
        <taxon>Pseudoxanthomonas</taxon>
    </lineage>
</organism>
<dbReference type="RefSeq" id="WP_162376951.1">
    <property type="nucleotide sequence ID" value="NZ_JBHTKN010000010.1"/>
</dbReference>
<gene>
    <name evidence="1" type="ORF">ACFQ2N_13775</name>
</gene>
<dbReference type="PANTHER" id="PTHR43481:SF4">
    <property type="entry name" value="GLYCEROL-1-PHOSPHATE PHOSPHOHYDROLASE 1-RELATED"/>
    <property type="match status" value="1"/>
</dbReference>
<dbReference type="PRINTS" id="PR00413">
    <property type="entry name" value="HADHALOGNASE"/>
</dbReference>
<keyword evidence="2" id="KW-1185">Reference proteome</keyword>
<accession>A0ABW3LYH1</accession>
<dbReference type="InterPro" id="IPR023198">
    <property type="entry name" value="PGP-like_dom2"/>
</dbReference>
<dbReference type="EMBL" id="JBHTKN010000010">
    <property type="protein sequence ID" value="MFD1043416.1"/>
    <property type="molecule type" value="Genomic_DNA"/>
</dbReference>
<dbReference type="InterPro" id="IPR006439">
    <property type="entry name" value="HAD-SF_hydro_IA"/>
</dbReference>
<comment type="caution">
    <text evidence="1">The sequence shown here is derived from an EMBL/GenBank/DDBJ whole genome shotgun (WGS) entry which is preliminary data.</text>
</comment>
<reference evidence="2" key="1">
    <citation type="journal article" date="2019" name="Int. J. Syst. Evol. Microbiol.">
        <title>The Global Catalogue of Microorganisms (GCM) 10K type strain sequencing project: providing services to taxonomists for standard genome sequencing and annotation.</title>
        <authorList>
            <consortium name="The Broad Institute Genomics Platform"/>
            <consortium name="The Broad Institute Genome Sequencing Center for Infectious Disease"/>
            <person name="Wu L."/>
            <person name="Ma J."/>
        </authorList>
    </citation>
    <scope>NUCLEOTIDE SEQUENCE [LARGE SCALE GENOMIC DNA]</scope>
    <source>
        <strain evidence="2">CCUG 55854</strain>
    </source>
</reference>
<dbReference type="SFLD" id="SFLDG01135">
    <property type="entry name" value="C1.5.6:_HAD__Beta-PGM__Phospha"/>
    <property type="match status" value="1"/>
</dbReference>
<dbReference type="InterPro" id="IPR051806">
    <property type="entry name" value="HAD-like_SPP"/>
</dbReference>